<evidence type="ECO:0000313" key="3">
    <source>
        <dbReference type="EMBL" id="KKG62228.1"/>
    </source>
</evidence>
<sequence length="278" mass="32257">MYFFRQIANSITLALDYSRIPGYEELLTSAYMDIIMYASMLVLVLFIWLKYFRNDELVEFQKDRFIFFICDLTGKHVINSFSEQMKTLMKLIPIVAIHENGVLEFDSGQHGIISKLKIFLKLEQKKYNEFGVLFETFPPRISDEYRDLHELRREKIVNGLPVNTLFESISCSVEEPKKQILEYLLSLQKTSGGKARDQHLADMYLSVSEDEDPIISWRYFAFLSLGEHKTAEQAGIQFGAVVPGLLLNMKNAELRPIILQDERDVINAYQVMLGEMNL</sequence>
<dbReference type="EMBL" id="JJPK01000055">
    <property type="protein sequence ID" value="KKG62228.1"/>
    <property type="molecule type" value="Genomic_DNA"/>
</dbReference>
<name>A0A0F8IFM5_METMZ</name>
<gene>
    <name evidence="2" type="ORF">DU33_16235</name>
    <name evidence="3" type="ORF">DU45_19020</name>
    <name evidence="4" type="ORF">DU64_15345</name>
</gene>
<dbReference type="RefSeq" id="WP_048038909.1">
    <property type="nucleotide sequence ID" value="NZ_JJPJ01000016.1"/>
</dbReference>
<dbReference type="EMBL" id="JJPI01000153">
    <property type="protein sequence ID" value="KKG49253.1"/>
    <property type="molecule type" value="Genomic_DNA"/>
</dbReference>
<evidence type="ECO:0000256" key="1">
    <source>
        <dbReference type="SAM" id="Phobius"/>
    </source>
</evidence>
<evidence type="ECO:0000313" key="6">
    <source>
        <dbReference type="Proteomes" id="UP000034279"/>
    </source>
</evidence>
<reference evidence="5 6" key="1">
    <citation type="journal article" date="2015" name="ISME J.">
        <title>Genomic and phenotypic differentiation among Methanosarcina mazei populations from Columbia River sediment.</title>
        <authorList>
            <person name="Youngblut N.D."/>
            <person name="Wirth J.S."/>
            <person name="Henriksen J.R."/>
            <person name="Smith M."/>
            <person name="Simon H."/>
            <person name="Metcalf W.W."/>
            <person name="Whitaker R.J."/>
        </authorList>
    </citation>
    <scope>NUCLEOTIDE SEQUENCE [LARGE SCALE GENOMIC DNA]</scope>
    <source>
        <strain evidence="2 5">3.F.T.1A.1</strain>
        <strain evidence="4 6">3.F.T.1A.2</strain>
        <strain evidence="3 7">3.F.T.1A.4</strain>
    </source>
</reference>
<dbReference type="EMBL" id="JJPJ01000016">
    <property type="protein sequence ID" value="KKG66191.1"/>
    <property type="molecule type" value="Genomic_DNA"/>
</dbReference>
<dbReference type="Proteomes" id="UP000034188">
    <property type="component" value="Unassembled WGS sequence"/>
</dbReference>
<dbReference type="Proteomes" id="UP000034566">
    <property type="component" value="Unassembled WGS sequence"/>
</dbReference>
<evidence type="ECO:0000313" key="7">
    <source>
        <dbReference type="Proteomes" id="UP000034566"/>
    </source>
</evidence>
<comment type="caution">
    <text evidence="3">The sequence shown here is derived from an EMBL/GenBank/DDBJ whole genome shotgun (WGS) entry which is preliminary data.</text>
</comment>
<dbReference type="Proteomes" id="UP000034279">
    <property type="component" value="Unassembled WGS sequence"/>
</dbReference>
<keyword evidence="1" id="KW-1133">Transmembrane helix</keyword>
<evidence type="ECO:0000313" key="4">
    <source>
        <dbReference type="EMBL" id="KKG66191.1"/>
    </source>
</evidence>
<proteinExistence type="predicted"/>
<organism evidence="3 7">
    <name type="scientific">Methanosarcina mazei</name>
    <name type="common">Methanosarcina frisia</name>
    <dbReference type="NCBI Taxonomy" id="2209"/>
    <lineage>
        <taxon>Archaea</taxon>
        <taxon>Methanobacteriati</taxon>
        <taxon>Methanobacteriota</taxon>
        <taxon>Stenosarchaea group</taxon>
        <taxon>Methanomicrobia</taxon>
        <taxon>Methanosarcinales</taxon>
        <taxon>Methanosarcinaceae</taxon>
        <taxon>Methanosarcina</taxon>
    </lineage>
</organism>
<keyword evidence="1" id="KW-0472">Membrane</keyword>
<evidence type="ECO:0000313" key="5">
    <source>
        <dbReference type="Proteomes" id="UP000034188"/>
    </source>
</evidence>
<dbReference type="AlphaFoldDB" id="A0A0F8IFM5"/>
<dbReference type="PATRIC" id="fig|2209.42.peg.3576"/>
<evidence type="ECO:0000313" key="2">
    <source>
        <dbReference type="EMBL" id="KKG49253.1"/>
    </source>
</evidence>
<accession>A0A0F8IFM5</accession>
<feature type="transmembrane region" description="Helical" evidence="1">
    <location>
        <begin position="34"/>
        <end position="52"/>
    </location>
</feature>
<keyword evidence="1" id="KW-0812">Transmembrane</keyword>
<protein>
    <submittedName>
        <fullName evidence="3">Uncharacterized protein</fullName>
    </submittedName>
</protein>